<dbReference type="PROSITE" id="PS51257">
    <property type="entry name" value="PROKAR_LIPOPROTEIN"/>
    <property type="match status" value="1"/>
</dbReference>
<keyword evidence="2" id="KW-1015">Disulfide bond</keyword>
<dbReference type="Pfam" id="PF13472">
    <property type="entry name" value="Lipase_GDSL_2"/>
    <property type="match status" value="1"/>
</dbReference>
<evidence type="ECO:0000259" key="4">
    <source>
        <dbReference type="Pfam" id="PF13472"/>
    </source>
</evidence>
<reference evidence="5 6" key="1">
    <citation type="journal article" date="2014" name="Int. J. Syst. Evol. Microbiol.">
        <title>Nocardioides zeae sp. nov., isolated from the stem of Zea mays.</title>
        <authorList>
            <person name="Glaeser S.P."/>
            <person name="McInroy J.A."/>
            <person name="Busse H.J."/>
            <person name="Kampfer P."/>
        </authorList>
    </citation>
    <scope>NUCLEOTIDE SEQUENCE [LARGE SCALE GENOMIC DNA]</scope>
    <source>
        <strain evidence="5 6">JCM 30728</strain>
    </source>
</reference>
<dbReference type="Proteomes" id="UP000468687">
    <property type="component" value="Unassembled WGS sequence"/>
</dbReference>
<dbReference type="InterPro" id="IPR037460">
    <property type="entry name" value="SEST-like"/>
</dbReference>
<evidence type="ECO:0000313" key="5">
    <source>
        <dbReference type="EMBL" id="NEN79244.1"/>
    </source>
</evidence>
<dbReference type="EMBL" id="JAAGXA010000008">
    <property type="protein sequence ID" value="NEN79244.1"/>
    <property type="molecule type" value="Genomic_DNA"/>
</dbReference>
<proteinExistence type="predicted"/>
<gene>
    <name evidence="5" type="ORF">G3T38_13255</name>
</gene>
<dbReference type="Gene3D" id="3.40.50.1110">
    <property type="entry name" value="SGNH hydrolase"/>
    <property type="match status" value="1"/>
</dbReference>
<sequence>MTSLPRRVVAGLAFALVLTGCSGNDSDGPAVATAEPSSAAPGADGPEVRTDDSDDFADQSYVAMGDSYTAAPGVEPADDSSGLCGRSEVNYPHLVQGAFGGSELTDVSCSGATTADLLAPQVLATGDVPAQIDAVTADTDIVTISTGGNDFGAFALLAGDCVQTGCEDIDVAAVQAGLAQLSTDLAGAIAQVQERAPEARVLVVGYPQVVPSGSEGCDDVPLDAQTIGLARLLNQELSNAQKRAAETAGVEFVDLYAATQGHALCSDEPWINGGDTTGAVPYHPLESGQRAAAAAIVELLDS</sequence>
<feature type="domain" description="SGNH hydrolase-type esterase" evidence="4">
    <location>
        <begin position="63"/>
        <end position="291"/>
    </location>
</feature>
<dbReference type="RefSeq" id="WP_163772772.1">
    <property type="nucleotide sequence ID" value="NZ_JAAGXA010000008.1"/>
</dbReference>
<dbReference type="InterPro" id="IPR036514">
    <property type="entry name" value="SGNH_hydro_sf"/>
</dbReference>
<dbReference type="PANTHER" id="PTHR37981:SF1">
    <property type="entry name" value="SGNH HYDROLASE-TYPE ESTERASE DOMAIN-CONTAINING PROTEIN"/>
    <property type="match status" value="1"/>
</dbReference>
<keyword evidence="6" id="KW-1185">Reference proteome</keyword>
<feature type="active site" description="Nucleophile" evidence="1">
    <location>
        <position position="67"/>
    </location>
</feature>
<feature type="disulfide bond" evidence="2">
    <location>
        <begin position="217"/>
        <end position="265"/>
    </location>
</feature>
<dbReference type="SUPFAM" id="SSF52266">
    <property type="entry name" value="SGNH hydrolase"/>
    <property type="match status" value="1"/>
</dbReference>
<accession>A0A6P0HLW8</accession>
<feature type="disulfide bond" evidence="2">
    <location>
        <begin position="84"/>
        <end position="109"/>
    </location>
</feature>
<dbReference type="AlphaFoldDB" id="A0A6P0HLW8"/>
<name>A0A6P0HLW8_9ACTN</name>
<dbReference type="GO" id="GO:0004806">
    <property type="term" value="F:triacylglycerol lipase activity"/>
    <property type="evidence" value="ECO:0007669"/>
    <property type="project" value="TreeGrafter"/>
</dbReference>
<feature type="disulfide bond" evidence="2">
    <location>
        <begin position="161"/>
        <end position="166"/>
    </location>
</feature>
<feature type="region of interest" description="Disordered" evidence="3">
    <location>
        <begin position="26"/>
        <end position="54"/>
    </location>
</feature>
<dbReference type="GO" id="GO:0019433">
    <property type="term" value="P:triglyceride catabolic process"/>
    <property type="evidence" value="ECO:0007669"/>
    <property type="project" value="TreeGrafter"/>
</dbReference>
<feature type="active site" evidence="1">
    <location>
        <position position="283"/>
    </location>
</feature>
<evidence type="ECO:0000256" key="1">
    <source>
        <dbReference type="PIRSR" id="PIRSR637460-1"/>
    </source>
</evidence>
<dbReference type="CDD" id="cd01823">
    <property type="entry name" value="SEST_like"/>
    <property type="match status" value="1"/>
</dbReference>
<evidence type="ECO:0000313" key="6">
    <source>
        <dbReference type="Proteomes" id="UP000468687"/>
    </source>
</evidence>
<evidence type="ECO:0000256" key="2">
    <source>
        <dbReference type="PIRSR" id="PIRSR637460-2"/>
    </source>
</evidence>
<organism evidence="5 6">
    <name type="scientific">Nocardioides zeae</name>
    <dbReference type="NCBI Taxonomy" id="1457234"/>
    <lineage>
        <taxon>Bacteria</taxon>
        <taxon>Bacillati</taxon>
        <taxon>Actinomycetota</taxon>
        <taxon>Actinomycetes</taxon>
        <taxon>Propionibacteriales</taxon>
        <taxon>Nocardioidaceae</taxon>
        <taxon>Nocardioides</taxon>
    </lineage>
</organism>
<dbReference type="InterPro" id="IPR013830">
    <property type="entry name" value="SGNH_hydro"/>
</dbReference>
<dbReference type="PANTHER" id="PTHR37981">
    <property type="entry name" value="LIPASE 2"/>
    <property type="match status" value="1"/>
</dbReference>
<comment type="caution">
    <text evidence="5">The sequence shown here is derived from an EMBL/GenBank/DDBJ whole genome shotgun (WGS) entry which is preliminary data.</text>
</comment>
<evidence type="ECO:0000256" key="3">
    <source>
        <dbReference type="SAM" id="MobiDB-lite"/>
    </source>
</evidence>
<keyword evidence="5" id="KW-0378">Hydrolase</keyword>
<protein>
    <submittedName>
        <fullName evidence="5">SGNH/GDSL hydrolase family protein</fullName>
    </submittedName>
</protein>